<proteinExistence type="inferred from homology"/>
<dbReference type="GO" id="GO:0006508">
    <property type="term" value="P:proteolysis"/>
    <property type="evidence" value="ECO:0007669"/>
    <property type="project" value="UniProtKB-KW"/>
</dbReference>
<protein>
    <submittedName>
        <fullName evidence="7">Uncharacterized protein LOC34621833</fullName>
    </submittedName>
</protein>
<dbReference type="GeneID" id="34621833"/>
<accession>A0A6P6RY03</accession>
<keyword evidence="2" id="KW-0645">Protease</keyword>
<evidence type="ECO:0000313" key="6">
    <source>
        <dbReference type="Proteomes" id="UP000515125"/>
    </source>
</evidence>
<dbReference type="Proteomes" id="UP000515125">
    <property type="component" value="Unplaced"/>
</dbReference>
<evidence type="ECO:0000256" key="3">
    <source>
        <dbReference type="ARBA" id="ARBA00022801"/>
    </source>
</evidence>
<dbReference type="PANTHER" id="PTHR12378">
    <property type="entry name" value="DESUMOYLATING ISOPEPTIDASE"/>
    <property type="match status" value="1"/>
</dbReference>
<organism evidence="6 7">
    <name type="scientific">Cyclospora cayetanensis</name>
    <dbReference type="NCBI Taxonomy" id="88456"/>
    <lineage>
        <taxon>Eukaryota</taxon>
        <taxon>Sar</taxon>
        <taxon>Alveolata</taxon>
        <taxon>Apicomplexa</taxon>
        <taxon>Conoidasida</taxon>
        <taxon>Coccidia</taxon>
        <taxon>Eucoccidiorida</taxon>
        <taxon>Eimeriorina</taxon>
        <taxon>Eimeriidae</taxon>
        <taxon>Cyclospora</taxon>
    </lineage>
</organism>
<dbReference type="OrthoDB" id="21221at2759"/>
<dbReference type="PROSITE" id="PS51858">
    <property type="entry name" value="PPPDE"/>
    <property type="match status" value="1"/>
</dbReference>
<dbReference type="InterPro" id="IPR042266">
    <property type="entry name" value="PPPDE_sf"/>
</dbReference>
<reference evidence="7" key="1">
    <citation type="submission" date="2025-08" db="UniProtKB">
        <authorList>
            <consortium name="RefSeq"/>
        </authorList>
    </citation>
    <scope>IDENTIFICATION</scope>
</reference>
<keyword evidence="6" id="KW-1185">Reference proteome</keyword>
<evidence type="ECO:0000313" key="7">
    <source>
        <dbReference type="RefSeq" id="XP_026192384.1"/>
    </source>
</evidence>
<gene>
    <name evidence="7" type="primary">LOC34621833</name>
</gene>
<sequence>MQRKGAAVSLRVFDLSRGKVEIYGSLFLNDRKKGIWHTSVCVFSKEYFYMSTICVCLKGFGWPGEELLTDEIQMGCTDATEEELEAYLHLQHGLFTPDRYDVFVHNCNHFSQSVLRFLGVNPLPAYIATLPDRVLDTVLGKIVRPFVDASVNKLKAELRRQQQLRRDERRTRKSASPASDVFLGGSLQHRAGPRSRSQTRAAAAARDIAGATTLAASTGFDFQLPSYLADAWQGRKEVVAAAAQGPLLPLLPVKQPGFAAAVAAAAAPPCERSLRLHAALLLLKGSDLD</sequence>
<feature type="region of interest" description="Disordered" evidence="4">
    <location>
        <begin position="162"/>
        <end position="196"/>
    </location>
</feature>
<comment type="similarity">
    <text evidence="1">Belongs to the DeSI family.</text>
</comment>
<dbReference type="SMART" id="SM01179">
    <property type="entry name" value="DUF862"/>
    <property type="match status" value="1"/>
</dbReference>
<name>A0A6P6RY03_9EIME</name>
<evidence type="ECO:0000256" key="2">
    <source>
        <dbReference type="ARBA" id="ARBA00022670"/>
    </source>
</evidence>
<dbReference type="Pfam" id="PF05903">
    <property type="entry name" value="Peptidase_C97"/>
    <property type="match status" value="1"/>
</dbReference>
<evidence type="ECO:0000256" key="4">
    <source>
        <dbReference type="SAM" id="MobiDB-lite"/>
    </source>
</evidence>
<dbReference type="GO" id="GO:0070646">
    <property type="term" value="P:protein modification by small protein removal"/>
    <property type="evidence" value="ECO:0007669"/>
    <property type="project" value="TreeGrafter"/>
</dbReference>
<dbReference type="Gene3D" id="3.90.1720.30">
    <property type="entry name" value="PPPDE domains"/>
    <property type="match status" value="1"/>
</dbReference>
<dbReference type="InterPro" id="IPR008580">
    <property type="entry name" value="PPPDE_dom"/>
</dbReference>
<evidence type="ECO:0000259" key="5">
    <source>
        <dbReference type="PROSITE" id="PS51858"/>
    </source>
</evidence>
<dbReference type="AlphaFoldDB" id="A0A6P6RY03"/>
<dbReference type="RefSeq" id="XP_026192384.1">
    <property type="nucleotide sequence ID" value="XM_026336599.1"/>
</dbReference>
<evidence type="ECO:0000256" key="1">
    <source>
        <dbReference type="ARBA" id="ARBA00008140"/>
    </source>
</evidence>
<dbReference type="PANTHER" id="PTHR12378:SF7">
    <property type="entry name" value="DESUMOYLATING ISOPEPTIDASE 1"/>
    <property type="match status" value="1"/>
</dbReference>
<feature type="domain" description="PPPDE" evidence="5">
    <location>
        <begin position="6"/>
        <end position="148"/>
    </location>
</feature>
<keyword evidence="3" id="KW-0378">Hydrolase</keyword>
<dbReference type="GO" id="GO:0008233">
    <property type="term" value="F:peptidase activity"/>
    <property type="evidence" value="ECO:0007669"/>
    <property type="project" value="UniProtKB-KW"/>
</dbReference>